<evidence type="ECO:0000256" key="1">
    <source>
        <dbReference type="ARBA" id="ARBA00004429"/>
    </source>
</evidence>
<dbReference type="CDD" id="cd05387">
    <property type="entry name" value="BY-kinase"/>
    <property type="match status" value="1"/>
</dbReference>
<dbReference type="InterPro" id="IPR032807">
    <property type="entry name" value="GNVR"/>
</dbReference>
<dbReference type="PANTHER" id="PTHR32309:SF32">
    <property type="entry name" value="TYROSINE-PROTEIN KINASE ETK-RELATED"/>
    <property type="match status" value="1"/>
</dbReference>
<evidence type="ECO:0000256" key="8">
    <source>
        <dbReference type="ARBA" id="ARBA00022777"/>
    </source>
</evidence>
<evidence type="ECO:0000256" key="13">
    <source>
        <dbReference type="ARBA" id="ARBA00023169"/>
    </source>
</evidence>
<accession>A0A1N6G847</accession>
<organism evidence="24 25">
    <name type="scientific">Paraburkholderia phenazinium</name>
    <dbReference type="NCBI Taxonomy" id="60549"/>
    <lineage>
        <taxon>Bacteria</taxon>
        <taxon>Pseudomonadati</taxon>
        <taxon>Pseudomonadota</taxon>
        <taxon>Betaproteobacteria</taxon>
        <taxon>Burkholderiales</taxon>
        <taxon>Burkholderiaceae</taxon>
        <taxon>Paraburkholderia</taxon>
    </lineage>
</organism>
<evidence type="ECO:0000256" key="4">
    <source>
        <dbReference type="ARBA" id="ARBA00022519"/>
    </source>
</evidence>
<feature type="domain" description="Polysaccharide chain length determinant N-terminal" evidence="21">
    <location>
        <begin position="21"/>
        <end position="108"/>
    </location>
</feature>
<keyword evidence="3" id="KW-1003">Cell membrane</keyword>
<comment type="similarity">
    <text evidence="2">Belongs to the etk/wzc family.</text>
</comment>
<dbReference type="InterPro" id="IPR050445">
    <property type="entry name" value="Bact_polysacc_biosynth/exp"/>
</dbReference>
<evidence type="ECO:0000259" key="23">
    <source>
        <dbReference type="Pfam" id="PF13807"/>
    </source>
</evidence>
<protein>
    <recommendedName>
        <fullName evidence="16">Putative tyrosine-protein kinase EpsB</fullName>
    </recommendedName>
    <alternativeName>
        <fullName evidence="17">EPS I polysaccharide export protein EpsB</fullName>
    </alternativeName>
</protein>
<dbReference type="PANTHER" id="PTHR32309">
    <property type="entry name" value="TYROSINE-PROTEIN KINASE"/>
    <property type="match status" value="1"/>
</dbReference>
<keyword evidence="12" id="KW-0829">Tyrosine-protein kinase</keyword>
<dbReference type="GO" id="GO:0042802">
    <property type="term" value="F:identical protein binding"/>
    <property type="evidence" value="ECO:0007669"/>
    <property type="project" value="UniProtKB-ARBA"/>
</dbReference>
<evidence type="ECO:0000256" key="14">
    <source>
        <dbReference type="ARBA" id="ARBA00053015"/>
    </source>
</evidence>
<dbReference type="RefSeq" id="WP_074294181.1">
    <property type="nucleotide sequence ID" value="NZ_FSRU01000001.1"/>
</dbReference>
<dbReference type="GO" id="GO:0000271">
    <property type="term" value="P:polysaccharide biosynthetic process"/>
    <property type="evidence" value="ECO:0007669"/>
    <property type="project" value="UniProtKB-KW"/>
</dbReference>
<dbReference type="Pfam" id="PF13614">
    <property type="entry name" value="AAA_31"/>
    <property type="match status" value="1"/>
</dbReference>
<evidence type="ECO:0000256" key="19">
    <source>
        <dbReference type="SAM" id="MobiDB-lite"/>
    </source>
</evidence>
<dbReference type="SUPFAM" id="SSF52540">
    <property type="entry name" value="P-loop containing nucleoside triphosphate hydrolases"/>
    <property type="match status" value="1"/>
</dbReference>
<keyword evidence="10 20" id="KW-1133">Transmembrane helix</keyword>
<dbReference type="GO" id="GO:0004713">
    <property type="term" value="F:protein tyrosine kinase activity"/>
    <property type="evidence" value="ECO:0007669"/>
    <property type="project" value="UniProtKB-KW"/>
</dbReference>
<evidence type="ECO:0000256" key="15">
    <source>
        <dbReference type="ARBA" id="ARBA00054296"/>
    </source>
</evidence>
<dbReference type="AlphaFoldDB" id="A0A1N6G847"/>
<evidence type="ECO:0000256" key="18">
    <source>
        <dbReference type="SAM" id="Coils"/>
    </source>
</evidence>
<dbReference type="InterPro" id="IPR003856">
    <property type="entry name" value="LPS_length_determ_N"/>
</dbReference>
<keyword evidence="18" id="KW-0175">Coiled coil</keyword>
<comment type="catalytic activity">
    <reaction evidence="14">
        <text>L-tyrosyl-[protein] + ATP = O-phospho-L-tyrosyl-[protein] + ADP + H(+)</text>
        <dbReference type="Rhea" id="RHEA:10596"/>
        <dbReference type="Rhea" id="RHEA-COMP:10136"/>
        <dbReference type="Rhea" id="RHEA-COMP:20101"/>
        <dbReference type="ChEBI" id="CHEBI:15378"/>
        <dbReference type="ChEBI" id="CHEBI:30616"/>
        <dbReference type="ChEBI" id="CHEBI:46858"/>
        <dbReference type="ChEBI" id="CHEBI:61978"/>
        <dbReference type="ChEBI" id="CHEBI:456216"/>
    </reaction>
</comment>
<dbReference type="Gene3D" id="3.40.50.300">
    <property type="entry name" value="P-loop containing nucleotide triphosphate hydrolases"/>
    <property type="match status" value="1"/>
</dbReference>
<dbReference type="Proteomes" id="UP000185151">
    <property type="component" value="Unassembled WGS sequence"/>
</dbReference>
<evidence type="ECO:0000256" key="10">
    <source>
        <dbReference type="ARBA" id="ARBA00022989"/>
    </source>
</evidence>
<comment type="function">
    <text evidence="15">Probably involved in polymerization and/or export of exopolysaccharide EPS I which functions as a virulence factor. May be involved in an ATP-dependent process in the pathway for EPS I production, possibly export of the trimeric repeat units across the inner membrane or their polymerization.</text>
</comment>
<dbReference type="OrthoDB" id="9808257at2"/>
<evidence type="ECO:0000256" key="3">
    <source>
        <dbReference type="ARBA" id="ARBA00022475"/>
    </source>
</evidence>
<evidence type="ECO:0000256" key="17">
    <source>
        <dbReference type="ARBA" id="ARBA00081049"/>
    </source>
</evidence>
<evidence type="ECO:0000256" key="2">
    <source>
        <dbReference type="ARBA" id="ARBA00008883"/>
    </source>
</evidence>
<evidence type="ECO:0000256" key="7">
    <source>
        <dbReference type="ARBA" id="ARBA00022741"/>
    </source>
</evidence>
<evidence type="ECO:0000259" key="21">
    <source>
        <dbReference type="Pfam" id="PF02706"/>
    </source>
</evidence>
<keyword evidence="7" id="KW-0547">Nucleotide-binding</keyword>
<keyword evidence="9" id="KW-0067">ATP-binding</keyword>
<evidence type="ECO:0000256" key="5">
    <source>
        <dbReference type="ARBA" id="ARBA00022679"/>
    </source>
</evidence>
<evidence type="ECO:0000256" key="6">
    <source>
        <dbReference type="ARBA" id="ARBA00022692"/>
    </source>
</evidence>
<proteinExistence type="inferred from homology"/>
<sequence>MQEADEFLTSQRTSPPDEGTSLGEHLASLLEYRNVILGFALGMAVLGLVYALIAKPAYESNILVQVEENGNSIGSALGDLASMFELKTASTTEIEILRSRMILGPTVDAVHLDIDARPKYLPLLGRFLASHLPVPVSAAARFNLPSYAWGPEAIEVTKMEVPSAYNGAIWTLVTQLGGKYNLLSPDGDLVVENAEVGREIQATTSAGPIAITVSRLVGRPGSKFQLVRSKRLDVINRLQNSLNISEQGKDSGIISTVWRSDDPRKTQAVLNEIGRLYVKQNIDRKSAEADNMIQFLDHQLPGLKENLKEAETKYNNYRTKNAIVDLPLEAQTLLNEVVQAEVQKSQLVLQRDQLLQRFTPQHPNVDAVNRQLDTVNAQLDSFNQRLKAIPSNEQDVVGLARDAMVSQEIYTTLLNNVEQLRVLKAGKTGNVRLLDDAENNTVPVWPRPGLIMLVATTLGLFLGAGAAFGLKALRSGIEDPNEVEERFGLPVYATVPHSDQQSSLGRIERSAATDAPLLANSSPNDLAVEAIRGLRTALQFAEFDARNNVVMLTGPAPGVGKSFISINLAVLMANTGKRILLIDGDLRRGYLHRYVGETRESGLTELIRSGGDRTSIIRKDKLVKGLDFIPTGQLPPNAAELLLHPNFEAVLKELSAEYDNVIIDTSPVLAVTDPAIIGRLAGVTLLVLRFGANPVREVELAVKQLRQCGSPLKGVVFNDFPLNTGGYAYGKYKYAYQYEYAPRH</sequence>
<evidence type="ECO:0000256" key="16">
    <source>
        <dbReference type="ARBA" id="ARBA00067833"/>
    </source>
</evidence>
<keyword evidence="6 20" id="KW-0812">Transmembrane</keyword>
<feature type="region of interest" description="Disordered" evidence="19">
    <location>
        <begin position="1"/>
        <end position="20"/>
    </location>
</feature>
<gene>
    <name evidence="24" type="ORF">SAMN05444165_0619</name>
</gene>
<dbReference type="EMBL" id="FSRU01000001">
    <property type="protein sequence ID" value="SIO03729.1"/>
    <property type="molecule type" value="Genomic_DNA"/>
</dbReference>
<keyword evidence="11 20" id="KW-0472">Membrane</keyword>
<keyword evidence="25" id="KW-1185">Reference proteome</keyword>
<feature type="transmembrane region" description="Helical" evidence="20">
    <location>
        <begin position="35"/>
        <end position="53"/>
    </location>
</feature>
<keyword evidence="5" id="KW-0808">Transferase</keyword>
<dbReference type="Pfam" id="PF13807">
    <property type="entry name" value="GNVR"/>
    <property type="match status" value="1"/>
</dbReference>
<evidence type="ECO:0000256" key="11">
    <source>
        <dbReference type="ARBA" id="ARBA00023136"/>
    </source>
</evidence>
<keyword evidence="4" id="KW-0997">Cell inner membrane</keyword>
<feature type="domain" description="Tyrosine-protein kinase G-rich" evidence="23">
    <location>
        <begin position="393"/>
        <end position="468"/>
    </location>
</feature>
<dbReference type="GO" id="GO:0005524">
    <property type="term" value="F:ATP binding"/>
    <property type="evidence" value="ECO:0007669"/>
    <property type="project" value="UniProtKB-KW"/>
</dbReference>
<dbReference type="NCBIfam" id="TIGR01007">
    <property type="entry name" value="eps_fam"/>
    <property type="match status" value="1"/>
</dbReference>
<dbReference type="FunFam" id="3.40.50.300:FF:000527">
    <property type="entry name" value="Tyrosine-protein kinase etk"/>
    <property type="match status" value="1"/>
</dbReference>
<keyword evidence="13" id="KW-0270">Exopolysaccharide synthesis</keyword>
<evidence type="ECO:0000256" key="20">
    <source>
        <dbReference type="SAM" id="Phobius"/>
    </source>
</evidence>
<evidence type="ECO:0000313" key="24">
    <source>
        <dbReference type="EMBL" id="SIO03729.1"/>
    </source>
</evidence>
<name>A0A1N6G847_9BURK</name>
<comment type="subcellular location">
    <subcellularLocation>
        <location evidence="1">Cell inner membrane</location>
        <topology evidence="1">Multi-pass membrane protein</topology>
    </subcellularLocation>
</comment>
<dbReference type="InterPro" id="IPR005702">
    <property type="entry name" value="Wzc-like_C"/>
</dbReference>
<dbReference type="Pfam" id="PF02706">
    <property type="entry name" value="Wzz"/>
    <property type="match status" value="1"/>
</dbReference>
<keyword evidence="8 24" id="KW-0418">Kinase</keyword>
<reference evidence="24 25" key="1">
    <citation type="submission" date="2016-11" db="EMBL/GenBank/DDBJ databases">
        <authorList>
            <person name="Jaros S."/>
            <person name="Januszkiewicz K."/>
            <person name="Wedrychowicz H."/>
        </authorList>
    </citation>
    <scope>NUCLEOTIDE SEQUENCE [LARGE SCALE GENOMIC DNA]</scope>
    <source>
        <strain evidence="24 25">GAS95</strain>
    </source>
</reference>
<dbReference type="InterPro" id="IPR025669">
    <property type="entry name" value="AAA_dom"/>
</dbReference>
<feature type="domain" description="AAA" evidence="22">
    <location>
        <begin position="558"/>
        <end position="671"/>
    </location>
</feature>
<dbReference type="Pfam" id="PF23607">
    <property type="entry name" value="WZC_N"/>
    <property type="match status" value="1"/>
</dbReference>
<evidence type="ECO:0000259" key="22">
    <source>
        <dbReference type="Pfam" id="PF13614"/>
    </source>
</evidence>
<dbReference type="GO" id="GO:0005886">
    <property type="term" value="C:plasma membrane"/>
    <property type="evidence" value="ECO:0007669"/>
    <property type="project" value="UniProtKB-SubCell"/>
</dbReference>
<evidence type="ECO:0000256" key="9">
    <source>
        <dbReference type="ARBA" id="ARBA00022840"/>
    </source>
</evidence>
<feature type="coiled-coil region" evidence="18">
    <location>
        <begin position="293"/>
        <end position="320"/>
    </location>
</feature>
<evidence type="ECO:0000313" key="25">
    <source>
        <dbReference type="Proteomes" id="UP000185151"/>
    </source>
</evidence>
<evidence type="ECO:0000256" key="12">
    <source>
        <dbReference type="ARBA" id="ARBA00023137"/>
    </source>
</evidence>
<dbReference type="InterPro" id="IPR027417">
    <property type="entry name" value="P-loop_NTPase"/>
</dbReference>